<accession>A0A0A9GIV0</accession>
<dbReference type="AlphaFoldDB" id="A0A0A9GIV0"/>
<dbReference type="EMBL" id="GBRH01172856">
    <property type="protein sequence ID" value="JAE25040.1"/>
    <property type="molecule type" value="Transcribed_RNA"/>
</dbReference>
<name>A0A0A9GIV0_ARUDO</name>
<sequence length="58" mass="6099">MLHISGVIFCAETPRYVLVTTNFWVAAGLVAAGADCMRAESNAEGKSPAAASYVCYLT</sequence>
<reference evidence="1" key="2">
    <citation type="journal article" date="2015" name="Data Brief">
        <title>Shoot transcriptome of the giant reed, Arundo donax.</title>
        <authorList>
            <person name="Barrero R.A."/>
            <person name="Guerrero F.D."/>
            <person name="Moolhuijzen P."/>
            <person name="Goolsby J.A."/>
            <person name="Tidwell J."/>
            <person name="Bellgard S.E."/>
            <person name="Bellgard M.I."/>
        </authorList>
    </citation>
    <scope>NUCLEOTIDE SEQUENCE</scope>
    <source>
        <tissue evidence="1">Shoot tissue taken approximately 20 cm above the soil surface</tissue>
    </source>
</reference>
<protein>
    <submittedName>
        <fullName evidence="1">Uncharacterized protein</fullName>
    </submittedName>
</protein>
<reference evidence="1" key="1">
    <citation type="submission" date="2014-09" db="EMBL/GenBank/DDBJ databases">
        <authorList>
            <person name="Magalhaes I.L.F."/>
            <person name="Oliveira U."/>
            <person name="Santos F.R."/>
            <person name="Vidigal T.H.D.A."/>
            <person name="Brescovit A.D."/>
            <person name="Santos A.J."/>
        </authorList>
    </citation>
    <scope>NUCLEOTIDE SEQUENCE</scope>
    <source>
        <tissue evidence="1">Shoot tissue taken approximately 20 cm above the soil surface</tissue>
    </source>
</reference>
<evidence type="ECO:0000313" key="1">
    <source>
        <dbReference type="EMBL" id="JAE25040.1"/>
    </source>
</evidence>
<organism evidence="1">
    <name type="scientific">Arundo donax</name>
    <name type="common">Giant reed</name>
    <name type="synonym">Donax arundinaceus</name>
    <dbReference type="NCBI Taxonomy" id="35708"/>
    <lineage>
        <taxon>Eukaryota</taxon>
        <taxon>Viridiplantae</taxon>
        <taxon>Streptophyta</taxon>
        <taxon>Embryophyta</taxon>
        <taxon>Tracheophyta</taxon>
        <taxon>Spermatophyta</taxon>
        <taxon>Magnoliopsida</taxon>
        <taxon>Liliopsida</taxon>
        <taxon>Poales</taxon>
        <taxon>Poaceae</taxon>
        <taxon>PACMAD clade</taxon>
        <taxon>Arundinoideae</taxon>
        <taxon>Arundineae</taxon>
        <taxon>Arundo</taxon>
    </lineage>
</organism>
<proteinExistence type="predicted"/>